<sequence>MKVEKKVTISETHSIEIGTSSWSSKEKSIRSRYDSLETGKFSPHASSELPIPDLQPIIKMAAENDLLSISQCSEMIVALSKSISKQVSS</sequence>
<protein>
    <submittedName>
        <fullName evidence="1">Uncharacterized protein</fullName>
    </submittedName>
</protein>
<keyword evidence="2" id="KW-1185">Reference proteome</keyword>
<dbReference type="OrthoDB" id="7107896at2"/>
<dbReference type="RefSeq" id="WP_121837775.1">
    <property type="nucleotide sequence ID" value="NZ_ML014759.1"/>
</dbReference>
<organism evidence="1 2">
    <name type="scientific">Parashewanella curva</name>
    <dbReference type="NCBI Taxonomy" id="2338552"/>
    <lineage>
        <taxon>Bacteria</taxon>
        <taxon>Pseudomonadati</taxon>
        <taxon>Pseudomonadota</taxon>
        <taxon>Gammaproteobacteria</taxon>
        <taxon>Alteromonadales</taxon>
        <taxon>Shewanellaceae</taxon>
        <taxon>Parashewanella</taxon>
    </lineage>
</organism>
<dbReference type="Proteomes" id="UP000281474">
    <property type="component" value="Unassembled WGS sequence"/>
</dbReference>
<gene>
    <name evidence="1" type="ORF">D5018_04305</name>
</gene>
<accession>A0A3L8PZT3</accession>
<comment type="caution">
    <text evidence="1">The sequence shown here is derived from an EMBL/GenBank/DDBJ whole genome shotgun (WGS) entry which is preliminary data.</text>
</comment>
<name>A0A3L8PZT3_9GAMM</name>
<evidence type="ECO:0000313" key="2">
    <source>
        <dbReference type="Proteomes" id="UP000281474"/>
    </source>
</evidence>
<dbReference type="EMBL" id="QZEI01000010">
    <property type="protein sequence ID" value="RLV60871.1"/>
    <property type="molecule type" value="Genomic_DNA"/>
</dbReference>
<proteinExistence type="predicted"/>
<evidence type="ECO:0000313" key="1">
    <source>
        <dbReference type="EMBL" id="RLV60871.1"/>
    </source>
</evidence>
<dbReference type="AlphaFoldDB" id="A0A3L8PZT3"/>
<reference evidence="1 2" key="1">
    <citation type="submission" date="2018-09" db="EMBL/GenBank/DDBJ databases">
        <title>Phylogeny of the Shewanellaceae, and recommendation for two new genera, Pseudoshewanella and Parashewanella.</title>
        <authorList>
            <person name="Wang G."/>
        </authorList>
    </citation>
    <scope>NUCLEOTIDE SEQUENCE [LARGE SCALE GENOMIC DNA]</scope>
    <source>
        <strain evidence="1 2">C51</strain>
    </source>
</reference>